<dbReference type="STRING" id="92947.BVG79_01713"/>
<feature type="domain" description="CcmH/CycL/Ccl2/NrfF N-terminal" evidence="8">
    <location>
        <begin position="10"/>
        <end position="149"/>
    </location>
</feature>
<dbReference type="InterPro" id="IPR038297">
    <property type="entry name" value="CcmH/CycL/NrfF/Ccl2_sf"/>
</dbReference>
<protein>
    <recommendedName>
        <fullName evidence="7">Cytochrome c-type biogenesis protein</fullName>
    </recommendedName>
</protein>
<evidence type="ECO:0000256" key="5">
    <source>
        <dbReference type="ARBA" id="ARBA00022748"/>
    </source>
</evidence>
<dbReference type="InterPro" id="IPR005616">
    <property type="entry name" value="CcmH/CycL/Ccl2/NrfF_N"/>
</dbReference>
<keyword evidence="7" id="KW-1133">Transmembrane helix</keyword>
<proteinExistence type="inferred from homology"/>
<keyword evidence="10" id="KW-1185">Reference proteome</keyword>
<dbReference type="GO" id="GO:0046872">
    <property type="term" value="F:metal ion binding"/>
    <property type="evidence" value="ECO:0007669"/>
    <property type="project" value="UniProtKB-KW"/>
</dbReference>
<feature type="signal peptide" evidence="7">
    <location>
        <begin position="1"/>
        <end position="20"/>
    </location>
</feature>
<dbReference type="PANTHER" id="PTHR47870">
    <property type="entry name" value="CYTOCHROME C-TYPE BIOGENESIS PROTEIN CCMH"/>
    <property type="match status" value="1"/>
</dbReference>
<reference evidence="9 10" key="1">
    <citation type="submission" date="2017-02" db="EMBL/GenBank/DDBJ databases">
        <title>Ketogulonicigenium robustum SPU B003 Genome sequencing and assembly.</title>
        <authorList>
            <person name="Li Y."/>
            <person name="Liu L."/>
            <person name="Wang C."/>
            <person name="Zhang M."/>
            <person name="Zhang T."/>
            <person name="Zhang Y."/>
        </authorList>
    </citation>
    <scope>NUCLEOTIDE SEQUENCE [LARGE SCALE GENOMIC DNA]</scope>
    <source>
        <strain evidence="9 10">SPU_B003</strain>
    </source>
</reference>
<organism evidence="9 10">
    <name type="scientific">Ketogulonicigenium robustum</name>
    <dbReference type="NCBI Taxonomy" id="92947"/>
    <lineage>
        <taxon>Bacteria</taxon>
        <taxon>Pseudomonadati</taxon>
        <taxon>Pseudomonadota</taxon>
        <taxon>Alphaproteobacteria</taxon>
        <taxon>Rhodobacterales</taxon>
        <taxon>Roseobacteraceae</taxon>
        <taxon>Ketogulonicigenium</taxon>
    </lineage>
</organism>
<evidence type="ECO:0000313" key="10">
    <source>
        <dbReference type="Proteomes" id="UP000242447"/>
    </source>
</evidence>
<evidence type="ECO:0000259" key="8">
    <source>
        <dbReference type="Pfam" id="PF03918"/>
    </source>
</evidence>
<dbReference type="GO" id="GO:0017004">
    <property type="term" value="P:cytochrome complex assembly"/>
    <property type="evidence" value="ECO:0007669"/>
    <property type="project" value="UniProtKB-KW"/>
</dbReference>
<feature type="chain" id="PRO_5011814263" description="Cytochrome c-type biogenesis protein" evidence="7">
    <location>
        <begin position="21"/>
        <end position="150"/>
    </location>
</feature>
<dbReference type="PANTHER" id="PTHR47870:SF1">
    <property type="entry name" value="CYTOCHROME C-TYPE BIOGENESIS PROTEIN CCMH"/>
    <property type="match status" value="1"/>
</dbReference>
<keyword evidence="7" id="KW-0472">Membrane</keyword>
<evidence type="ECO:0000313" key="9">
    <source>
        <dbReference type="EMBL" id="ARO15057.1"/>
    </source>
</evidence>
<dbReference type="Pfam" id="PF03918">
    <property type="entry name" value="CcmH"/>
    <property type="match status" value="1"/>
</dbReference>
<dbReference type="CDD" id="cd16378">
    <property type="entry name" value="CcmH_N"/>
    <property type="match status" value="1"/>
</dbReference>
<feature type="transmembrane region" description="Helical" evidence="7">
    <location>
        <begin position="105"/>
        <end position="125"/>
    </location>
</feature>
<keyword evidence="3 7" id="KW-0479">Metal-binding</keyword>
<accession>A0A1W6P195</accession>
<dbReference type="KEGG" id="kro:BVG79_01713"/>
<keyword evidence="6 7" id="KW-0408">Iron</keyword>
<dbReference type="Proteomes" id="UP000242447">
    <property type="component" value="Chromosome"/>
</dbReference>
<evidence type="ECO:0000256" key="6">
    <source>
        <dbReference type="ARBA" id="ARBA00023004"/>
    </source>
</evidence>
<dbReference type="OrthoDB" id="9804975at2"/>
<evidence type="ECO:0000256" key="1">
    <source>
        <dbReference type="ARBA" id="ARBA00010342"/>
    </source>
</evidence>
<dbReference type="AlphaFoldDB" id="A0A1W6P195"/>
<evidence type="ECO:0000256" key="3">
    <source>
        <dbReference type="ARBA" id="ARBA00022723"/>
    </source>
</evidence>
<keyword evidence="7" id="KW-0812">Transmembrane</keyword>
<evidence type="ECO:0000256" key="7">
    <source>
        <dbReference type="RuleBase" id="RU364112"/>
    </source>
</evidence>
<comment type="function">
    <text evidence="7">Possible subunit of a heme lyase.</text>
</comment>
<dbReference type="InterPro" id="IPR051263">
    <property type="entry name" value="C-type_cytochrome_biogenesis"/>
</dbReference>
<keyword evidence="4 7" id="KW-0732">Signal</keyword>
<name>A0A1W6P195_9RHOB</name>
<comment type="similarity">
    <text evidence="1 7">Belongs to the CcmH/CycL/Ccl2/NrfF family.</text>
</comment>
<dbReference type="EMBL" id="CP019937">
    <property type="protein sequence ID" value="ARO15057.1"/>
    <property type="molecule type" value="Genomic_DNA"/>
</dbReference>
<evidence type="ECO:0000256" key="4">
    <source>
        <dbReference type="ARBA" id="ARBA00022729"/>
    </source>
</evidence>
<dbReference type="RefSeq" id="WP_085786502.1">
    <property type="nucleotide sequence ID" value="NZ_CP019937.1"/>
</dbReference>
<sequence>MKRIVLALSLCLAVASPVWAVQPDEVLSDPGLEARARHISAGLRCLVCQNENIDDSNAQLARDLRLLVRERLVAGDTDAEAIDHIVARYGEYVLLRPRMGGMNNVLWGAAPAMFLMALGVAVIAIRRRARAEAAPPLTEDEKKRLDELLK</sequence>
<gene>
    <name evidence="9" type="primary">ccmH</name>
    <name evidence="9" type="ORF">BVG79_01713</name>
</gene>
<evidence type="ECO:0000256" key="2">
    <source>
        <dbReference type="ARBA" id="ARBA00022617"/>
    </source>
</evidence>
<dbReference type="GO" id="GO:0005886">
    <property type="term" value="C:plasma membrane"/>
    <property type="evidence" value="ECO:0007669"/>
    <property type="project" value="TreeGrafter"/>
</dbReference>
<keyword evidence="2 7" id="KW-0349">Heme</keyword>
<dbReference type="Gene3D" id="1.10.8.640">
    <property type="entry name" value="Cytochrome C biogenesis protein"/>
    <property type="match status" value="1"/>
</dbReference>
<keyword evidence="5" id="KW-0201">Cytochrome c-type biogenesis</keyword>